<organism evidence="1 2">
    <name type="scientific">Etheostoma spectabile</name>
    <name type="common">orangethroat darter</name>
    <dbReference type="NCBI Taxonomy" id="54343"/>
    <lineage>
        <taxon>Eukaryota</taxon>
        <taxon>Metazoa</taxon>
        <taxon>Chordata</taxon>
        <taxon>Craniata</taxon>
        <taxon>Vertebrata</taxon>
        <taxon>Euteleostomi</taxon>
        <taxon>Actinopterygii</taxon>
        <taxon>Neopterygii</taxon>
        <taxon>Teleostei</taxon>
        <taxon>Neoteleostei</taxon>
        <taxon>Acanthomorphata</taxon>
        <taxon>Eupercaria</taxon>
        <taxon>Perciformes</taxon>
        <taxon>Percoidei</taxon>
        <taxon>Percidae</taxon>
        <taxon>Etheostomatinae</taxon>
        <taxon>Etheostoma</taxon>
    </lineage>
</organism>
<evidence type="ECO:0000313" key="2">
    <source>
        <dbReference type="Proteomes" id="UP000327493"/>
    </source>
</evidence>
<sequence>MWLELLYGYRFPSDTAWCCAVLCIFCTSTEGSTGPTISPLTVPQTLYTQEMFQLSKQCL</sequence>
<dbReference type="AlphaFoldDB" id="A0A5J5CDW3"/>
<name>A0A5J5CDW3_9PERO</name>
<protein>
    <submittedName>
        <fullName evidence="1">Uncharacterized protein</fullName>
    </submittedName>
</protein>
<proteinExistence type="predicted"/>
<keyword evidence="2" id="KW-1185">Reference proteome</keyword>
<comment type="caution">
    <text evidence="1">The sequence shown here is derived from an EMBL/GenBank/DDBJ whole genome shotgun (WGS) entry which is preliminary data.</text>
</comment>
<gene>
    <name evidence="1" type="ORF">FQN60_005295</name>
</gene>
<dbReference type="Proteomes" id="UP000327493">
    <property type="component" value="Unassembled WGS sequence"/>
</dbReference>
<dbReference type="EMBL" id="VOFY01000030">
    <property type="protein sequence ID" value="KAA8579325.1"/>
    <property type="molecule type" value="Genomic_DNA"/>
</dbReference>
<reference evidence="1 2" key="1">
    <citation type="submission" date="2019-08" db="EMBL/GenBank/DDBJ databases">
        <title>A chromosome-level genome assembly, high-density linkage maps, and genome scans reveal the genomic architecture of hybrid incompatibilities underlying speciation via character displacement in darters (Percidae: Etheostominae).</title>
        <authorList>
            <person name="Moran R.L."/>
            <person name="Catchen J.M."/>
            <person name="Fuller R.C."/>
        </authorList>
    </citation>
    <scope>NUCLEOTIDE SEQUENCE [LARGE SCALE GENOMIC DNA]</scope>
    <source>
        <strain evidence="1">EspeVRDwgs_2016</strain>
        <tissue evidence="1">Muscle</tissue>
    </source>
</reference>
<evidence type="ECO:0000313" key="1">
    <source>
        <dbReference type="EMBL" id="KAA8579325.1"/>
    </source>
</evidence>
<accession>A0A5J5CDW3</accession>